<evidence type="ECO:0000313" key="2">
    <source>
        <dbReference type="Proteomes" id="UP000183567"/>
    </source>
</evidence>
<dbReference type="EMBL" id="LVVM01003367">
    <property type="protein sequence ID" value="OJA15060.1"/>
    <property type="molecule type" value="Genomic_DNA"/>
</dbReference>
<reference evidence="1 2" key="1">
    <citation type="submission" date="2016-03" db="EMBL/GenBank/DDBJ databases">
        <title>Comparative genomics of the ectomycorrhizal sister species Rhizopogon vinicolor and Rhizopogon vesiculosus (Basidiomycota: Boletales) reveals a divergence of the mating type B locus.</title>
        <authorList>
            <person name="Mujic A.B."/>
            <person name="Kuo A."/>
            <person name="Tritt A."/>
            <person name="Lipzen A."/>
            <person name="Chen C."/>
            <person name="Johnson J."/>
            <person name="Sharma A."/>
            <person name="Barry K."/>
            <person name="Grigoriev I.V."/>
            <person name="Spatafora J.W."/>
        </authorList>
    </citation>
    <scope>NUCLEOTIDE SEQUENCE [LARGE SCALE GENOMIC DNA]</scope>
    <source>
        <strain evidence="1 2">AM-OR11-056</strain>
    </source>
</reference>
<dbReference type="OrthoDB" id="2671420at2759"/>
<dbReference type="Proteomes" id="UP000183567">
    <property type="component" value="Unassembled WGS sequence"/>
</dbReference>
<name>A0A1J8QTR6_9AGAM</name>
<keyword evidence="2" id="KW-1185">Reference proteome</keyword>
<dbReference type="AlphaFoldDB" id="A0A1J8QTR6"/>
<comment type="caution">
    <text evidence="1">The sequence shown here is derived from an EMBL/GenBank/DDBJ whole genome shotgun (WGS) entry which is preliminary data.</text>
</comment>
<accession>A0A1J8QTR6</accession>
<gene>
    <name evidence="1" type="ORF">AZE42_08225</name>
</gene>
<proteinExistence type="predicted"/>
<evidence type="ECO:0000313" key="1">
    <source>
        <dbReference type="EMBL" id="OJA15060.1"/>
    </source>
</evidence>
<protein>
    <submittedName>
        <fullName evidence="1">Uncharacterized protein</fullName>
    </submittedName>
</protein>
<organism evidence="1 2">
    <name type="scientific">Rhizopogon vesiculosus</name>
    <dbReference type="NCBI Taxonomy" id="180088"/>
    <lineage>
        <taxon>Eukaryota</taxon>
        <taxon>Fungi</taxon>
        <taxon>Dikarya</taxon>
        <taxon>Basidiomycota</taxon>
        <taxon>Agaricomycotina</taxon>
        <taxon>Agaricomycetes</taxon>
        <taxon>Agaricomycetidae</taxon>
        <taxon>Boletales</taxon>
        <taxon>Suillineae</taxon>
        <taxon>Rhizopogonaceae</taxon>
        <taxon>Rhizopogon</taxon>
    </lineage>
</organism>
<dbReference type="STRING" id="180088.A0A1J8QTR6"/>
<sequence length="101" mass="10892">MNHRCHHDRWRLDAAEAFSSGPDCTIIAGTGFGKRPPFTMPLLVKADQFRGPGLGSASGVGFNSASQHYNTMVADSTVIAKKAYDIDALRSSSLEHCRVPS</sequence>